<reference evidence="2 3" key="1">
    <citation type="submission" date="2024-02" db="EMBL/GenBank/DDBJ databases">
        <authorList>
            <person name="Chen Y."/>
            <person name="Shah S."/>
            <person name="Dougan E. K."/>
            <person name="Thang M."/>
            <person name="Chan C."/>
        </authorList>
    </citation>
    <scope>NUCLEOTIDE SEQUENCE [LARGE SCALE GENOMIC DNA]</scope>
</reference>
<dbReference type="EMBL" id="CAXAMM010000592">
    <property type="protein sequence ID" value="CAK8988140.1"/>
    <property type="molecule type" value="Genomic_DNA"/>
</dbReference>
<name>A0ABP0HDL4_9DINO</name>
<dbReference type="Proteomes" id="UP001642464">
    <property type="component" value="Unassembled WGS sequence"/>
</dbReference>
<feature type="region of interest" description="Disordered" evidence="1">
    <location>
        <begin position="1366"/>
        <end position="1398"/>
    </location>
</feature>
<sequence length="1398" mass="157204">MAAQSSVTLNDKLKGIEEKIRGFQISDDMASKTVFQCDCLQLTVDEDESLPSPSVFQFTGDEGPCLLWPLNYLHDRLVKKGESRTFWKWCQFFQQSVATTALKDLSGAFFHFRGNNMPPGALDESVASTEAVLSFFASVLDVGRKIDIVKEVESLLLTRIRSRVCEEAADQNLLNIAIGQYGAVSLQTATGLVSGLQGIVRNKHKTAFESWMGMWNAMKEAGSITSELAEDDLPLPFSDVMVFAFQAARSRRSMAKAPWSSNSPSMLILLDLQRGIIELLSNGLYDYITGRYQDVHDVSKAAPARRHSKDGSFSMPVENIWDVLDHSQTTGKNVRQSLEFCKSRLSKAGGVHENVILPCDALLAPGELDLTSLVEQLAKDNKLQRLAAYRQLQAISHQLQLSTGGRFNLTSFGVPEYLRLSPVEPGQTRFCHRVTDAQGSSMRLAGIEFESAAEADPDQMELTDRQEQFLLPSEAENPNWWLNVPILTLQLDQGGTGMAGAAYAIHHLGHLIHVRWDIFHRCIRDLKLSLQYSCRGIFLQAQMHSNYMWGLSYRPYGTGHFHEHKKRLMEILLSRESWETCNEFDQYWEDIRDDLGMSPHSSMEEVWRELPSCRLFQAKGTCPKQGRWFAWNDAATEQLPEFHVLKMVLKYHHGSEDGKKKLDPDEHIEQEAIALATRRSMRGDGSRADMRQEFSDLKKALGGGTRLAYFCMSERLWALCHILQVVSEPCWTWYAHEVKENQNHIDCLNRTIHLQTHWAVVDRNTFLANFKRTPDRKRKRHYTDSRLSEQGIRIAYGMFSKFAMQHCLMRQGFDGPPALCLGNATWACLFWPVEKVSIPGGSDGYVLDSGGSAYWGHVVNPEEWQVLDYHVETAEERFFMIVDESQSQSLLKCYFSQAQVVKKMSFNELKVLAENLSCPPALGNSEVLGKMPKTDLTDCILDHIGLGDDDWVLRIKELLRKPQPESEPADGPELGSTLDELVLWDMPAEDQKEFRDVQELIVNRRIKSSGWTLVERKARDQEKRDHPVVASARVGAPAVPVVASALDGASAVPAAVASRIPVLIWTDVRCENCHELSGHGAAALDLIRVADEMVCDGGWEGQRVTVRSLAGAAGGWAFLETEVEHRLEAAKQVLEQLDVVIVVGDGPVQRWQTELIGHLLGAPERAPMPEMSHMQGDPGEHGRSFASFDYPWRPGEMDLLRMANRADAWLVQHAERLQRLDWEWMEEKNPWAAVVSRNTAKIPPNFEPVDLKNRDFEGLVQEERPDRLLRQHGLDPEKQVAWRCIPMEEVNVKGSEVASRSGFAPVGLAARPSGEIAWRIPAEPPIYQNIEETDPAAGLCHPRHPCKDMAKKILKDPAGVPYWVITSQGGKPDEEMDTGPVSQSKGVMMSCQPNGHME</sequence>
<keyword evidence="3" id="KW-1185">Reference proteome</keyword>
<organism evidence="2 3">
    <name type="scientific">Durusdinium trenchii</name>
    <dbReference type="NCBI Taxonomy" id="1381693"/>
    <lineage>
        <taxon>Eukaryota</taxon>
        <taxon>Sar</taxon>
        <taxon>Alveolata</taxon>
        <taxon>Dinophyceae</taxon>
        <taxon>Suessiales</taxon>
        <taxon>Symbiodiniaceae</taxon>
        <taxon>Durusdinium</taxon>
    </lineage>
</organism>
<comment type="caution">
    <text evidence="2">The sequence shown here is derived from an EMBL/GenBank/DDBJ whole genome shotgun (WGS) entry which is preliminary data.</text>
</comment>
<protein>
    <submittedName>
        <fullName evidence="2">Uncharacterized protein</fullName>
    </submittedName>
</protein>
<accession>A0ABP0HDL4</accession>
<gene>
    <name evidence="2" type="ORF">SCF082_LOCUS1264</name>
</gene>
<evidence type="ECO:0000313" key="3">
    <source>
        <dbReference type="Proteomes" id="UP001642464"/>
    </source>
</evidence>
<evidence type="ECO:0000313" key="2">
    <source>
        <dbReference type="EMBL" id="CAK8988140.1"/>
    </source>
</evidence>
<proteinExistence type="predicted"/>
<evidence type="ECO:0000256" key="1">
    <source>
        <dbReference type="SAM" id="MobiDB-lite"/>
    </source>
</evidence>